<evidence type="ECO:0000259" key="13">
    <source>
        <dbReference type="SMART" id="SM00829"/>
    </source>
</evidence>
<dbReference type="InterPro" id="IPR029063">
    <property type="entry name" value="SAM-dependent_MTases_sf"/>
</dbReference>
<proteinExistence type="inferred from homology"/>
<evidence type="ECO:0000256" key="12">
    <source>
        <dbReference type="SAM" id="MobiDB-lite"/>
    </source>
</evidence>
<keyword evidence="15" id="KW-1185">Reference proteome</keyword>
<comment type="pathway">
    <text evidence="8">Carbohydrate degradation; L-arabinose degradation via L-arabinitol; D-xylulose 5-phosphate from L-arabinose (fungal route): step 4/5.</text>
</comment>
<evidence type="ECO:0000256" key="10">
    <source>
        <dbReference type="ARBA" id="ARBA00030139"/>
    </source>
</evidence>
<dbReference type="InterPro" id="IPR013149">
    <property type="entry name" value="ADH-like_C"/>
</dbReference>
<dbReference type="PANTHER" id="PTHR43161:SF9">
    <property type="entry name" value="SORBITOL DEHYDROGENASE"/>
    <property type="match status" value="1"/>
</dbReference>
<keyword evidence="4 11" id="KW-0862">Zinc</keyword>
<accession>A0A1Y1ZZT0</accession>
<dbReference type="Pfam" id="PF00107">
    <property type="entry name" value="ADH_zinc_N"/>
    <property type="match status" value="1"/>
</dbReference>
<evidence type="ECO:0000256" key="6">
    <source>
        <dbReference type="ARBA" id="ARBA00023027"/>
    </source>
</evidence>
<keyword evidence="5" id="KW-0560">Oxidoreductase</keyword>
<dbReference type="AlphaFoldDB" id="A0A1Y1ZZT0"/>
<dbReference type="InterPro" id="IPR002328">
    <property type="entry name" value="ADH_Zn_CS"/>
</dbReference>
<dbReference type="Pfam" id="PF08240">
    <property type="entry name" value="ADH_N"/>
    <property type="match status" value="1"/>
</dbReference>
<evidence type="ECO:0000256" key="9">
    <source>
        <dbReference type="ARBA" id="ARBA00026119"/>
    </source>
</evidence>
<dbReference type="OrthoDB" id="3941538at2759"/>
<evidence type="ECO:0000256" key="5">
    <source>
        <dbReference type="ARBA" id="ARBA00023002"/>
    </source>
</evidence>
<comment type="cofactor">
    <cofactor evidence="1 11">
        <name>Zn(2+)</name>
        <dbReference type="ChEBI" id="CHEBI:29105"/>
    </cofactor>
</comment>
<dbReference type="CDD" id="cd05285">
    <property type="entry name" value="sorbitol_DH"/>
    <property type="match status" value="1"/>
</dbReference>
<evidence type="ECO:0000256" key="7">
    <source>
        <dbReference type="ARBA" id="ARBA00024843"/>
    </source>
</evidence>
<dbReference type="GO" id="GO:0046526">
    <property type="term" value="F:D-xylulose reductase activity"/>
    <property type="evidence" value="ECO:0007669"/>
    <property type="project" value="UniProtKB-EC"/>
</dbReference>
<dbReference type="SUPFAM" id="SSF51735">
    <property type="entry name" value="NAD(P)-binding Rossmann-fold domains"/>
    <property type="match status" value="1"/>
</dbReference>
<dbReference type="EC" id="1.1.1.9" evidence="9"/>
<dbReference type="STRING" id="1231657.A0A1Y1ZZT0"/>
<organism evidence="14 15">
    <name type="scientific">Clohesyomyces aquaticus</name>
    <dbReference type="NCBI Taxonomy" id="1231657"/>
    <lineage>
        <taxon>Eukaryota</taxon>
        <taxon>Fungi</taxon>
        <taxon>Dikarya</taxon>
        <taxon>Ascomycota</taxon>
        <taxon>Pezizomycotina</taxon>
        <taxon>Dothideomycetes</taxon>
        <taxon>Pleosporomycetidae</taxon>
        <taxon>Pleosporales</taxon>
        <taxon>Lindgomycetaceae</taxon>
        <taxon>Clohesyomyces</taxon>
    </lineage>
</organism>
<keyword evidence="3 11" id="KW-0479">Metal-binding</keyword>
<dbReference type="Gene3D" id="3.40.50.720">
    <property type="entry name" value="NAD(P)-binding Rossmann-like Domain"/>
    <property type="match status" value="1"/>
</dbReference>
<dbReference type="InterPro" id="IPR045306">
    <property type="entry name" value="SDH-like"/>
</dbReference>
<dbReference type="Gene3D" id="3.90.180.10">
    <property type="entry name" value="Medium-chain alcohol dehydrogenases, catalytic domain"/>
    <property type="match status" value="1"/>
</dbReference>
<protein>
    <recommendedName>
        <fullName evidence="9">D-xylulose reductase</fullName>
        <ecNumber evidence="9">1.1.1.9</ecNumber>
    </recommendedName>
    <alternativeName>
        <fullName evidence="10">Xylitol dehydrogenase A</fullName>
    </alternativeName>
</protein>
<dbReference type="InterPro" id="IPR019410">
    <property type="entry name" value="Methyltransf_16"/>
</dbReference>
<dbReference type="InterPro" id="IPR011032">
    <property type="entry name" value="GroES-like_sf"/>
</dbReference>
<comment type="function">
    <text evidence="7">Xylitol dehydrogenase which catalyzes the conversion of xylitol to D-xylulose. Xylose is a major component of hemicelluloses such as xylan. Most fungi utilize D-xylose via three enzymatic reactions, xylose reductase (XR), xylitol dehydrogenase (XDH), and xylulokinase, to form xylulose 5-phosphate, which enters pentose phosphate pathway.</text>
</comment>
<gene>
    <name evidence="14" type="ORF">BCR34DRAFT_622762</name>
</gene>
<dbReference type="InterPro" id="IPR020843">
    <property type="entry name" value="ER"/>
</dbReference>
<name>A0A1Y1ZZT0_9PLEO</name>
<dbReference type="EMBL" id="MCFA01000023">
    <property type="protein sequence ID" value="ORY15759.1"/>
    <property type="molecule type" value="Genomic_DNA"/>
</dbReference>
<dbReference type="GO" id="GO:0008270">
    <property type="term" value="F:zinc ion binding"/>
    <property type="evidence" value="ECO:0007669"/>
    <property type="project" value="InterPro"/>
</dbReference>
<dbReference type="Proteomes" id="UP000193144">
    <property type="component" value="Unassembled WGS sequence"/>
</dbReference>
<feature type="region of interest" description="Disordered" evidence="12">
    <location>
        <begin position="36"/>
        <end position="66"/>
    </location>
</feature>
<evidence type="ECO:0000256" key="1">
    <source>
        <dbReference type="ARBA" id="ARBA00001947"/>
    </source>
</evidence>
<evidence type="ECO:0000256" key="11">
    <source>
        <dbReference type="RuleBase" id="RU361277"/>
    </source>
</evidence>
<evidence type="ECO:0000313" key="15">
    <source>
        <dbReference type="Proteomes" id="UP000193144"/>
    </source>
</evidence>
<dbReference type="Pfam" id="PF10294">
    <property type="entry name" value="Methyltransf_16"/>
    <property type="match status" value="1"/>
</dbReference>
<dbReference type="InterPro" id="IPR036291">
    <property type="entry name" value="NAD(P)-bd_dom_sf"/>
</dbReference>
<dbReference type="PROSITE" id="PS00059">
    <property type="entry name" value="ADH_ZINC"/>
    <property type="match status" value="1"/>
</dbReference>
<comment type="similarity">
    <text evidence="2 11">Belongs to the zinc-containing alcohol dehydrogenase family.</text>
</comment>
<dbReference type="GO" id="GO:0006062">
    <property type="term" value="P:sorbitol catabolic process"/>
    <property type="evidence" value="ECO:0007669"/>
    <property type="project" value="TreeGrafter"/>
</dbReference>
<dbReference type="PANTHER" id="PTHR43161">
    <property type="entry name" value="SORBITOL DEHYDROGENASE"/>
    <property type="match status" value="1"/>
</dbReference>
<reference evidence="14 15" key="1">
    <citation type="submission" date="2016-07" db="EMBL/GenBank/DDBJ databases">
        <title>Pervasive Adenine N6-methylation of Active Genes in Fungi.</title>
        <authorList>
            <consortium name="DOE Joint Genome Institute"/>
            <person name="Mondo S.J."/>
            <person name="Dannebaum R.O."/>
            <person name="Kuo R.C."/>
            <person name="Labutti K."/>
            <person name="Haridas S."/>
            <person name="Kuo A."/>
            <person name="Salamov A."/>
            <person name="Ahrendt S.R."/>
            <person name="Lipzen A."/>
            <person name="Sullivan W."/>
            <person name="Andreopoulos W.B."/>
            <person name="Clum A."/>
            <person name="Lindquist E."/>
            <person name="Daum C."/>
            <person name="Ramamoorthy G.K."/>
            <person name="Gryganskyi A."/>
            <person name="Culley D."/>
            <person name="Magnuson J.K."/>
            <person name="James T.Y."/>
            <person name="O'Malley M.A."/>
            <person name="Stajich J.E."/>
            <person name="Spatafora J.W."/>
            <person name="Visel A."/>
            <person name="Grigoriev I.V."/>
        </authorList>
    </citation>
    <scope>NUCLEOTIDE SEQUENCE [LARGE SCALE GENOMIC DNA]</scope>
    <source>
        <strain evidence="14 15">CBS 115471</strain>
    </source>
</reference>
<evidence type="ECO:0000256" key="4">
    <source>
        <dbReference type="ARBA" id="ARBA00022833"/>
    </source>
</evidence>
<dbReference type="InterPro" id="IPR013154">
    <property type="entry name" value="ADH-like_N"/>
</dbReference>
<dbReference type="GO" id="GO:0008757">
    <property type="term" value="F:S-adenosylmethionine-dependent methyltransferase activity"/>
    <property type="evidence" value="ECO:0007669"/>
    <property type="project" value="UniProtKB-ARBA"/>
</dbReference>
<dbReference type="Gene3D" id="3.40.50.150">
    <property type="entry name" value="Vaccinia Virus protein VP39"/>
    <property type="match status" value="1"/>
</dbReference>
<evidence type="ECO:0000256" key="3">
    <source>
        <dbReference type="ARBA" id="ARBA00022723"/>
    </source>
</evidence>
<evidence type="ECO:0000313" key="14">
    <source>
        <dbReference type="EMBL" id="ORY15759.1"/>
    </source>
</evidence>
<dbReference type="GO" id="GO:0003939">
    <property type="term" value="F:L-iditol 2-dehydrogenase (NAD+) activity"/>
    <property type="evidence" value="ECO:0007669"/>
    <property type="project" value="TreeGrafter"/>
</dbReference>
<dbReference type="FunFam" id="3.40.50.720:FF:000068">
    <property type="entry name" value="Sorbitol dehydrogenase"/>
    <property type="match status" value="1"/>
</dbReference>
<keyword evidence="6" id="KW-0520">NAD</keyword>
<feature type="domain" description="Enoyl reductase (ER)" evidence="13">
    <location>
        <begin position="356"/>
        <end position="691"/>
    </location>
</feature>
<dbReference type="SUPFAM" id="SSF50129">
    <property type="entry name" value="GroES-like"/>
    <property type="match status" value="1"/>
</dbReference>
<evidence type="ECO:0000256" key="8">
    <source>
        <dbReference type="ARBA" id="ARBA00025713"/>
    </source>
</evidence>
<comment type="caution">
    <text evidence="14">The sequence shown here is derived from an EMBL/GenBank/DDBJ whole genome shotgun (WGS) entry which is preliminary data.</text>
</comment>
<dbReference type="SMART" id="SM00829">
    <property type="entry name" value="PKS_ER"/>
    <property type="match status" value="1"/>
</dbReference>
<dbReference type="SUPFAM" id="SSF53335">
    <property type="entry name" value="S-adenosyl-L-methionine-dependent methyltransferases"/>
    <property type="match status" value="1"/>
</dbReference>
<evidence type="ECO:0000256" key="2">
    <source>
        <dbReference type="ARBA" id="ARBA00008072"/>
    </source>
</evidence>
<sequence length="696" mass="75570">MSALHVYDLPQLYTKPSAEAILHALGLLASAPPSWDCSDTGALGQPEPGTGRRRAPNGDGPQISPEGVTRYLTSIVSSSLRWIDSDEAKEEIRTQASMRLSERSGRTAMGAISRQFHIPSPSGAFDLAIHEPGLTADNLGLKTWAASYLLAKRLHKLGISKEQSVQSPQVLELGSGTGLVGLAMAGLGADVILTDLPSIHPNLARNILQNREVIAQNHGSARSGILDWTNPTSFRVFSQESPDGEGVSISTEKKFPLILAADSLYSPDHPRWLVDTIDMWLSKDEDAKVVVEFPLRDAYLPEVERLRRFMEDIGLLILEEGEETGYDDWGSTGTNNEDDDDGIISLRNRSFILQEKNKVVYEDRPIPELKSPWDVIVKPRWTGICGSDVHYWVEGRIGHFIVESPMVLGHESAGVVSSVGDKVKTLKVGDRVAMEPGVPCRRCVRCKEGKYNLCPDMAFAATPPYDGTLARYYSLPEDYCYKLPENMSMEEGALIEPTAVAVHITRQASVKPGDSVVVFGAGPVGLLCCAVAKAYGATKVVTVDINEERLQFALKYAASVAFRSRKESPEESAKRLISECGLGSGADVIIDASGAEVCIQTAIHALRMGGTYVQGGMGKPDINFPIMAMCTKELNVKGSFRYGPGDYQTAVDMVSTGRVSVKELITGKVKFEEAENAFKDVKAGKGIKILIEGPAE</sequence>